<protein>
    <submittedName>
        <fullName evidence="1">Uncharacterized protein</fullName>
    </submittedName>
</protein>
<dbReference type="AlphaFoldDB" id="A0AAJ0IHF2"/>
<dbReference type="GeneID" id="87872074"/>
<evidence type="ECO:0000313" key="1">
    <source>
        <dbReference type="EMBL" id="KAK3500329.1"/>
    </source>
</evidence>
<dbReference type="RefSeq" id="XP_062697962.1">
    <property type="nucleotide sequence ID" value="XM_062834452.1"/>
</dbReference>
<sequence length="91" mass="10680">MSTLAQLSAGQEVDSTMELALKFIPIIELHANTSNFNEWEHSVRFYLDYHGLYGYIDPNYEIRCTSGPIHRHRLFHDPKLLLEVLHNHRSM</sequence>
<accession>A0AAJ0IHF2</accession>
<name>A0AAJ0IHF2_9PEZI</name>
<organism evidence="1 2">
    <name type="scientific">Neurospora hispaniola</name>
    <dbReference type="NCBI Taxonomy" id="588809"/>
    <lineage>
        <taxon>Eukaryota</taxon>
        <taxon>Fungi</taxon>
        <taxon>Dikarya</taxon>
        <taxon>Ascomycota</taxon>
        <taxon>Pezizomycotina</taxon>
        <taxon>Sordariomycetes</taxon>
        <taxon>Sordariomycetidae</taxon>
        <taxon>Sordariales</taxon>
        <taxon>Sordariaceae</taxon>
        <taxon>Neurospora</taxon>
    </lineage>
</organism>
<keyword evidence="2" id="KW-1185">Reference proteome</keyword>
<reference evidence="1 2" key="1">
    <citation type="journal article" date="2023" name="Mol. Phylogenet. Evol.">
        <title>Genome-scale phylogeny and comparative genomics of the fungal order Sordariales.</title>
        <authorList>
            <person name="Hensen N."/>
            <person name="Bonometti L."/>
            <person name="Westerberg I."/>
            <person name="Brannstrom I.O."/>
            <person name="Guillou S."/>
            <person name="Cros-Aarteil S."/>
            <person name="Calhoun S."/>
            <person name="Haridas S."/>
            <person name="Kuo A."/>
            <person name="Mondo S."/>
            <person name="Pangilinan J."/>
            <person name="Riley R."/>
            <person name="LaButti K."/>
            <person name="Andreopoulos B."/>
            <person name="Lipzen A."/>
            <person name="Chen C."/>
            <person name="Yan M."/>
            <person name="Daum C."/>
            <person name="Ng V."/>
            <person name="Clum A."/>
            <person name="Steindorff A."/>
            <person name="Ohm R.A."/>
            <person name="Martin F."/>
            <person name="Silar P."/>
            <person name="Natvig D.O."/>
            <person name="Lalanne C."/>
            <person name="Gautier V."/>
            <person name="Ament-Velasquez S.L."/>
            <person name="Kruys A."/>
            <person name="Hutchinson M.I."/>
            <person name="Powell A.J."/>
            <person name="Barry K."/>
            <person name="Miller A.N."/>
            <person name="Grigoriev I.V."/>
            <person name="Debuchy R."/>
            <person name="Gladieux P."/>
            <person name="Hiltunen Thoren M."/>
            <person name="Johannesson H."/>
        </authorList>
    </citation>
    <scope>NUCLEOTIDE SEQUENCE [LARGE SCALE GENOMIC DNA]</scope>
    <source>
        <strain evidence="1 2">FGSC 10403</strain>
    </source>
</reference>
<evidence type="ECO:0000313" key="2">
    <source>
        <dbReference type="Proteomes" id="UP001285908"/>
    </source>
</evidence>
<dbReference type="Proteomes" id="UP001285908">
    <property type="component" value="Unassembled WGS sequence"/>
</dbReference>
<proteinExistence type="predicted"/>
<gene>
    <name evidence="1" type="ORF">B0T23DRAFT_307986</name>
</gene>
<comment type="caution">
    <text evidence="1">The sequence shown here is derived from an EMBL/GenBank/DDBJ whole genome shotgun (WGS) entry which is preliminary data.</text>
</comment>
<dbReference type="EMBL" id="JAULSX010000001">
    <property type="protein sequence ID" value="KAK3500329.1"/>
    <property type="molecule type" value="Genomic_DNA"/>
</dbReference>